<dbReference type="Gene3D" id="3.30.420.10">
    <property type="entry name" value="Ribonuclease H-like superfamily/Ribonuclease H"/>
    <property type="match status" value="2"/>
</dbReference>
<reference evidence="7" key="2">
    <citation type="submission" date="2023-06" db="EMBL/GenBank/DDBJ databases">
        <authorList>
            <person name="Swenson N.G."/>
            <person name="Wegrzyn J.L."/>
            <person name="Mcevoy S.L."/>
        </authorList>
    </citation>
    <scope>NUCLEOTIDE SEQUENCE</scope>
    <source>
        <strain evidence="7">NS2018</strain>
        <tissue evidence="7">Leaf</tissue>
    </source>
</reference>
<gene>
    <name evidence="7" type="ORF">LWI29_027595</name>
</gene>
<sequence length="1935" mass="218966">MAGDGDGSDSRYSQGVPSNELEDDTALNTADATLTTADQSAALAGIRRLPTANEEIAQRLRASLQQLISDAARQGIDLSVTEGLMSPHELSAPSQQTARLRSAVVIPTPDAPPKARQDPTGRPEMLSERIARRSREHREGNDSDKEYYQDRVAGDRDRDRPRRRGHRRDRSSSKESEQNHHRKRQRGTVRLHGLNRDHRELNPEERGQKLTISQNFNASGEPEGDRDILIQSLTREVQNNRRQMDALVRRYGRNELSDDESGSPFTNGVLRMPFPERFRMPHIELFKKDTDPKEHVRRYRSAMAQYVHNDALLCLNFPQTLGDLGSRWFGRLPAASISSFGELSKAFSRQFLGNVHRKKSVAHLSQLKQGKDESLKKYLGRFGQEVSEIGSANDEAIIAAFINNLQNGQLSFDLRRARLTSYADMMDMAGGYALAEEEEIATGGYFVHGGRLEGSKTKDQTRMPDTKGDKQKNKARDGRDGRRAYDPKTDQPRQRFQGRYTNYTPLKKDQEEVLAILEEKNMSKEPPKQSTYARRDTTKYCRFHKENGHETSKCFQLRDHIETLIREGHLKDIVFKKTDRADGQKDSRQDGWARKLSPKKAEDEGAINTIFGGPATGKSNRERTQEIREAMEARRDLDVNSIEPDPKRIKEGWDPIVFTEADSHGVDVRPNDALVVSARIGHREVHRILIDNGSSADILSAEVYDQLRLDRKDLQPFPTPLRGFGGVEVRSLGTVKLPVKIGKAPCQKTVLLDFVVVDTENWPYNALLGRPFLNKAKAVTATYALMMKFPTEYGVGVVKGSQEMARRANLSVYRDREVRQVYMVTVQQEDREPEEQAEVPKDFELDPREGPEDREDEPTQEVALDPEDPGRTVKVGASLSVHVKTALIALLRNYKDVFAWSHEDMLGVDPKVISHHLSTDPEFRPVVQKRRLFNPERSVAIKKEVEKLLSAGSIREVKYPEWVANVVLVKKKNKQWRMCVDFTDLNKACPKDSFPLPRIDQLVDATAGHELLSFMDAYSGYNQIRMNKADEEKTSFTTDQGLYCYKVMPFGLKNAGATYQRLVNRMFARQIGKNMEVYVDDMLTKSTTAEKHAEDLKETFDVLRKYQMKLNPSKCVFGVPSGRFLGFQVHQRGIEVNPEKIKALEGMASPRTLKDVQRLTGCLASLNRFIAKSTDKCAPFFKAIKKGKGLEWSTECEEAFQKLKEYLGRAPILSKPVVGETLYLYLSVTEVATSSVLIRLEEGIQKPVYYTSKALLAAETRYSPAEKIALALITSARKLRPYFQAQTIEVYTDCPLKLILQKPEVSGRLTKWAVELSEYDIRYTPKTAIKGQAVSDFIAEFTEPDAEVRRAMEDEQTTKFQWKLHVDGSSNTHGSGAGIVITTPEGDTVECAMRFDFKATNNQAEYEALLAGLRVCIALGADELEVYSDSQVVVHQVLNEYQAREEHMIAYLDIAKRLLKKFKAYRISQIPREENEKADALSKLASATTSIRSKAIPVAHLTKPSTAEPEEIIIAEIRPSPGDWTYPLRKYLEENILPEDAVEAKRIRYRSARYTILRGELYRRGFSKVLQRCISGEKTGEILRSIHSGVCGNHTGGKSLAHKILRQGFYWPTLFAEAQQFAESCETCQRVANDIRRPPELLRSLTSPWPFAMWGLDLIGPMPTGTKGGAKHAIVAVDYFTKWAEAEALVHITEANTTSFVKKNIIYRFGIPSIIITDNGTQFDNKKFREMCEEFKIANYYASPAHPQTNGQTEAVNKVIKHTLKAKLEAKKGGWADKLPEVLWAYRTTVRSSTGETPFALAFGTEAVIPAETTFTSPRVQLYSPEHNIDMLQQNLDELEEIRDAAQVRNSAYQQRAVRYYNSHVRERRFQLGDLVLRRVSPNTKDKSSGSLADKWEGPYIIKRIAGHGAYMIARPEGSLVPRPCNAQYLKIFYP</sequence>
<dbReference type="InterPro" id="IPR043502">
    <property type="entry name" value="DNA/RNA_pol_sf"/>
</dbReference>
<keyword evidence="2" id="KW-0175">Coiled coil</keyword>
<proteinExistence type="predicted"/>
<dbReference type="InterPro" id="IPR021109">
    <property type="entry name" value="Peptidase_aspartic_dom_sf"/>
</dbReference>
<dbReference type="PROSITE" id="PS50879">
    <property type="entry name" value="RNASE_H_1"/>
    <property type="match status" value="1"/>
</dbReference>
<dbReference type="Proteomes" id="UP001168877">
    <property type="component" value="Unassembled WGS sequence"/>
</dbReference>
<feature type="compositionally biased region" description="Basic and acidic residues" evidence="3">
    <location>
        <begin position="170"/>
        <end position="179"/>
    </location>
</feature>
<dbReference type="InterPro" id="IPR043128">
    <property type="entry name" value="Rev_trsase/Diguanyl_cyclase"/>
</dbReference>
<dbReference type="PANTHER" id="PTHR48475">
    <property type="entry name" value="RIBONUCLEASE H"/>
    <property type="match status" value="1"/>
</dbReference>
<keyword evidence="8" id="KW-1185">Reference proteome</keyword>
<organism evidence="7 8">
    <name type="scientific">Acer saccharum</name>
    <name type="common">Sugar maple</name>
    <dbReference type="NCBI Taxonomy" id="4024"/>
    <lineage>
        <taxon>Eukaryota</taxon>
        <taxon>Viridiplantae</taxon>
        <taxon>Streptophyta</taxon>
        <taxon>Embryophyta</taxon>
        <taxon>Tracheophyta</taxon>
        <taxon>Spermatophyta</taxon>
        <taxon>Magnoliopsida</taxon>
        <taxon>eudicotyledons</taxon>
        <taxon>Gunneridae</taxon>
        <taxon>Pentapetalae</taxon>
        <taxon>rosids</taxon>
        <taxon>malvids</taxon>
        <taxon>Sapindales</taxon>
        <taxon>Sapindaceae</taxon>
        <taxon>Hippocastanoideae</taxon>
        <taxon>Acereae</taxon>
        <taxon>Acer</taxon>
    </lineage>
</organism>
<dbReference type="InterPro" id="IPR012337">
    <property type="entry name" value="RNaseH-like_sf"/>
</dbReference>
<feature type="region of interest" description="Disordered" evidence="3">
    <location>
        <begin position="448"/>
        <end position="504"/>
    </location>
</feature>
<dbReference type="SUPFAM" id="SSF53098">
    <property type="entry name" value="Ribonuclease H-like"/>
    <property type="match status" value="2"/>
</dbReference>
<dbReference type="CDD" id="cd00303">
    <property type="entry name" value="retropepsin_like"/>
    <property type="match status" value="1"/>
</dbReference>
<evidence type="ECO:0000259" key="5">
    <source>
        <dbReference type="PROSITE" id="PS50879"/>
    </source>
</evidence>
<dbReference type="Gene3D" id="2.40.70.10">
    <property type="entry name" value="Acid Proteases"/>
    <property type="match status" value="1"/>
</dbReference>
<dbReference type="Pfam" id="PF13456">
    <property type="entry name" value="RVT_3"/>
    <property type="match status" value="1"/>
</dbReference>
<keyword evidence="1" id="KW-0233">DNA recombination</keyword>
<dbReference type="GO" id="GO:0003964">
    <property type="term" value="F:RNA-directed DNA polymerase activity"/>
    <property type="evidence" value="ECO:0007669"/>
    <property type="project" value="UniProtKB-KW"/>
</dbReference>
<evidence type="ECO:0000256" key="2">
    <source>
        <dbReference type="SAM" id="Coils"/>
    </source>
</evidence>
<dbReference type="GO" id="GO:0015074">
    <property type="term" value="P:DNA integration"/>
    <property type="evidence" value="ECO:0007669"/>
    <property type="project" value="InterPro"/>
</dbReference>
<evidence type="ECO:0000259" key="4">
    <source>
        <dbReference type="PROSITE" id="PS50878"/>
    </source>
</evidence>
<dbReference type="InterPro" id="IPR041577">
    <property type="entry name" value="RT_RNaseH_2"/>
</dbReference>
<dbReference type="GO" id="GO:0004523">
    <property type="term" value="F:RNA-DNA hybrid ribonuclease activity"/>
    <property type="evidence" value="ECO:0007669"/>
    <property type="project" value="InterPro"/>
</dbReference>
<dbReference type="GO" id="GO:0006310">
    <property type="term" value="P:DNA recombination"/>
    <property type="evidence" value="ECO:0007669"/>
    <property type="project" value="UniProtKB-KW"/>
</dbReference>
<dbReference type="Pfam" id="PF17921">
    <property type="entry name" value="Integrase_H2C2"/>
    <property type="match status" value="1"/>
</dbReference>
<dbReference type="EMBL" id="JAUESC010000380">
    <property type="protein sequence ID" value="KAK0592906.1"/>
    <property type="molecule type" value="Genomic_DNA"/>
</dbReference>
<feature type="compositionally biased region" description="Basic and acidic residues" evidence="3">
    <location>
        <begin position="113"/>
        <end position="160"/>
    </location>
</feature>
<evidence type="ECO:0000256" key="3">
    <source>
        <dbReference type="SAM" id="MobiDB-lite"/>
    </source>
</evidence>
<feature type="region of interest" description="Disordered" evidence="3">
    <location>
        <begin position="826"/>
        <end position="870"/>
    </location>
</feature>
<feature type="compositionally biased region" description="Basic and acidic residues" evidence="3">
    <location>
        <begin position="838"/>
        <end position="851"/>
    </location>
</feature>
<feature type="region of interest" description="Disordered" evidence="3">
    <location>
        <begin position="579"/>
        <end position="623"/>
    </location>
</feature>
<dbReference type="Pfam" id="PF00665">
    <property type="entry name" value="rve"/>
    <property type="match status" value="1"/>
</dbReference>
<feature type="coiled-coil region" evidence="2">
    <location>
        <begin position="1829"/>
        <end position="1856"/>
    </location>
</feature>
<feature type="domain" description="Integrase catalytic" evidence="6">
    <location>
        <begin position="1644"/>
        <end position="1806"/>
    </location>
</feature>
<dbReference type="InterPro" id="IPR005162">
    <property type="entry name" value="Retrotrans_gag_dom"/>
</dbReference>
<feature type="compositionally biased region" description="Basic and acidic residues" evidence="3">
    <location>
        <begin position="194"/>
        <end position="208"/>
    </location>
</feature>
<dbReference type="InterPro" id="IPR036397">
    <property type="entry name" value="RNaseH_sf"/>
</dbReference>
<dbReference type="Gene3D" id="3.10.10.10">
    <property type="entry name" value="HIV Type 1 Reverse Transcriptase, subunit A, domain 1"/>
    <property type="match status" value="1"/>
</dbReference>
<accession>A0AA39S890</accession>
<reference evidence="7" key="1">
    <citation type="journal article" date="2022" name="Plant J.">
        <title>Strategies of tolerance reflected in two North American maple genomes.</title>
        <authorList>
            <person name="McEvoy S.L."/>
            <person name="Sezen U.U."/>
            <person name="Trouern-Trend A."/>
            <person name="McMahon S.M."/>
            <person name="Schaberg P.G."/>
            <person name="Yang J."/>
            <person name="Wegrzyn J.L."/>
            <person name="Swenson N.G."/>
        </authorList>
    </citation>
    <scope>NUCLEOTIDE SEQUENCE</scope>
    <source>
        <strain evidence="7">NS2018</strain>
    </source>
</reference>
<dbReference type="CDD" id="cd01647">
    <property type="entry name" value="RT_LTR"/>
    <property type="match status" value="1"/>
</dbReference>
<dbReference type="InterPro" id="IPR002156">
    <property type="entry name" value="RNaseH_domain"/>
</dbReference>
<dbReference type="Pfam" id="PF17919">
    <property type="entry name" value="RT_RNaseH_2"/>
    <property type="match status" value="1"/>
</dbReference>
<comment type="caution">
    <text evidence="7">The sequence shown here is derived from an EMBL/GenBank/DDBJ whole genome shotgun (WGS) entry which is preliminary data.</text>
</comment>
<dbReference type="InterPro" id="IPR000477">
    <property type="entry name" value="RT_dom"/>
</dbReference>
<dbReference type="SUPFAM" id="SSF56672">
    <property type="entry name" value="DNA/RNA polymerases"/>
    <property type="match status" value="1"/>
</dbReference>
<dbReference type="InterPro" id="IPR001584">
    <property type="entry name" value="Integrase_cat-core"/>
</dbReference>
<dbReference type="GO" id="GO:0003676">
    <property type="term" value="F:nucleic acid binding"/>
    <property type="evidence" value="ECO:0007669"/>
    <property type="project" value="InterPro"/>
</dbReference>
<evidence type="ECO:0000313" key="7">
    <source>
        <dbReference type="EMBL" id="KAK0592906.1"/>
    </source>
</evidence>
<feature type="compositionally biased region" description="Basic and acidic residues" evidence="3">
    <location>
        <begin position="579"/>
        <end position="603"/>
    </location>
</feature>
<feature type="region of interest" description="Disordered" evidence="3">
    <location>
        <begin position="1"/>
        <end position="27"/>
    </location>
</feature>
<evidence type="ECO:0000256" key="1">
    <source>
        <dbReference type="ARBA" id="ARBA00023172"/>
    </source>
</evidence>
<protein>
    <submittedName>
        <fullName evidence="7">Uncharacterized protein</fullName>
    </submittedName>
</protein>
<feature type="compositionally biased region" description="Acidic residues" evidence="3">
    <location>
        <begin position="852"/>
        <end position="867"/>
    </location>
</feature>
<evidence type="ECO:0000313" key="8">
    <source>
        <dbReference type="Proteomes" id="UP001168877"/>
    </source>
</evidence>
<feature type="region of interest" description="Disordered" evidence="3">
    <location>
        <begin position="104"/>
        <end position="224"/>
    </location>
</feature>
<feature type="compositionally biased region" description="Basic and acidic residues" evidence="3">
    <location>
        <begin position="450"/>
        <end position="493"/>
    </location>
</feature>
<feature type="compositionally biased region" description="Basic residues" evidence="3">
    <location>
        <begin position="180"/>
        <end position="189"/>
    </location>
</feature>
<dbReference type="SUPFAM" id="SSF50630">
    <property type="entry name" value="Acid proteases"/>
    <property type="match status" value="1"/>
</dbReference>
<feature type="domain" description="RNase H type-1" evidence="5">
    <location>
        <begin position="1358"/>
        <end position="1487"/>
    </location>
</feature>
<dbReference type="CDD" id="cd09279">
    <property type="entry name" value="RNase_HI_like"/>
    <property type="match status" value="1"/>
</dbReference>
<dbReference type="PROSITE" id="PS50994">
    <property type="entry name" value="INTEGRASE"/>
    <property type="match status" value="1"/>
</dbReference>
<evidence type="ECO:0000259" key="6">
    <source>
        <dbReference type="PROSITE" id="PS50994"/>
    </source>
</evidence>
<dbReference type="PROSITE" id="PS50878">
    <property type="entry name" value="RT_POL"/>
    <property type="match status" value="1"/>
</dbReference>
<name>A0AA39S890_ACESA</name>
<dbReference type="Gene3D" id="3.30.70.270">
    <property type="match status" value="2"/>
</dbReference>
<dbReference type="PANTHER" id="PTHR48475:SF2">
    <property type="entry name" value="RIBONUCLEASE H"/>
    <property type="match status" value="1"/>
</dbReference>
<dbReference type="Gene3D" id="1.10.340.70">
    <property type="match status" value="1"/>
</dbReference>
<feature type="domain" description="Reverse transcriptase" evidence="4">
    <location>
        <begin position="950"/>
        <end position="1129"/>
    </location>
</feature>
<dbReference type="Pfam" id="PF00078">
    <property type="entry name" value="RVT_1"/>
    <property type="match status" value="1"/>
</dbReference>
<dbReference type="InterPro" id="IPR041588">
    <property type="entry name" value="Integrase_H2C2"/>
</dbReference>
<dbReference type="Pfam" id="PF03732">
    <property type="entry name" value="Retrotrans_gag"/>
    <property type="match status" value="1"/>
</dbReference>